<dbReference type="Pfam" id="PF00264">
    <property type="entry name" value="Tyrosinase"/>
    <property type="match status" value="2"/>
</dbReference>
<evidence type="ECO:0000256" key="1">
    <source>
        <dbReference type="ARBA" id="ARBA00022723"/>
    </source>
</evidence>
<feature type="compositionally biased region" description="Basic residues" evidence="3">
    <location>
        <begin position="133"/>
        <end position="147"/>
    </location>
</feature>
<evidence type="ECO:0000256" key="2">
    <source>
        <dbReference type="ARBA" id="ARBA00023008"/>
    </source>
</evidence>
<sequence>MSCWGGTGSGAARRYCCLMARPCGETCDTVTKRNVPVKRCVLKTCGRRVQLWHEGNAWAGADARAQAVRDVNGAPRRRRGRRPYGASDRHTDRSADGHTDGGADGASDPHTDGASDPTRTARPTPTRTARPTPRGRRVRPPRGRARPTARSDRHTDGASDRHADGCPDGLTVSLSDRCLDEIRDLSATERTAFTTALRTFTTRARLNNFTTIHSANAAEAHGGSAFLPWHRYFLIELEDALRSIDPSVVLPYWDWSLDAADPAVSPVWSTNLLGGATPGACIPDGPFANSKRRSNTHTAVRRGFTARTTTAWRRVGFAHGGPHVAIGGADLSSNFGDMFFISQSPQDPAFFLHHAYVDKVWADRQARNSPTDYAGTQNGRTVAASDNVPPFGQPVSLTFSVPCVSYASPRTRRTMRSGRRVARATAELRGVSEARIEAAKAVLVAADVSATQQGL</sequence>
<organism evidence="6 7">
    <name type="scientific">Porphyra umbilicalis</name>
    <name type="common">Purple laver</name>
    <name type="synonym">Red alga</name>
    <dbReference type="NCBI Taxonomy" id="2786"/>
    <lineage>
        <taxon>Eukaryota</taxon>
        <taxon>Rhodophyta</taxon>
        <taxon>Bangiophyceae</taxon>
        <taxon>Bangiales</taxon>
        <taxon>Bangiaceae</taxon>
        <taxon>Porphyra</taxon>
    </lineage>
</organism>
<dbReference type="GO" id="GO:0016491">
    <property type="term" value="F:oxidoreductase activity"/>
    <property type="evidence" value="ECO:0007669"/>
    <property type="project" value="InterPro"/>
</dbReference>
<dbReference type="PANTHER" id="PTHR11474:SF126">
    <property type="entry name" value="TYROSINASE-LIKE PROTEIN TYR-1-RELATED"/>
    <property type="match status" value="1"/>
</dbReference>
<dbReference type="Gene3D" id="1.10.1280.10">
    <property type="entry name" value="Di-copper center containing domain from catechol oxidase"/>
    <property type="match status" value="1"/>
</dbReference>
<accession>A0A1X6NN55</accession>
<name>A0A1X6NN55_PORUM</name>
<proteinExistence type="predicted"/>
<keyword evidence="1" id="KW-0479">Metal-binding</keyword>
<dbReference type="EMBL" id="KV919335">
    <property type="protein sequence ID" value="OSX70002.1"/>
    <property type="molecule type" value="Genomic_DNA"/>
</dbReference>
<dbReference type="GO" id="GO:0046872">
    <property type="term" value="F:metal ion binding"/>
    <property type="evidence" value="ECO:0007669"/>
    <property type="project" value="UniProtKB-KW"/>
</dbReference>
<dbReference type="InterPro" id="IPR050316">
    <property type="entry name" value="Tyrosinase/Hemocyanin"/>
</dbReference>
<evidence type="ECO:0000259" key="5">
    <source>
        <dbReference type="PROSITE" id="PS00498"/>
    </source>
</evidence>
<keyword evidence="7" id="KW-1185">Reference proteome</keyword>
<feature type="compositionally biased region" description="Polar residues" evidence="3">
    <location>
        <begin position="368"/>
        <end position="380"/>
    </location>
</feature>
<dbReference type="Proteomes" id="UP000218209">
    <property type="component" value="Unassembled WGS sequence"/>
</dbReference>
<dbReference type="PROSITE" id="PS00498">
    <property type="entry name" value="TYROSINASE_2"/>
    <property type="match status" value="1"/>
</dbReference>
<feature type="domain" description="Tyrosinase copper-binding" evidence="5">
    <location>
        <begin position="347"/>
        <end position="358"/>
    </location>
</feature>
<evidence type="ECO:0000256" key="3">
    <source>
        <dbReference type="SAM" id="MobiDB-lite"/>
    </source>
</evidence>
<feature type="region of interest" description="Disordered" evidence="3">
    <location>
        <begin position="63"/>
        <end position="170"/>
    </location>
</feature>
<dbReference type="PANTHER" id="PTHR11474">
    <property type="entry name" value="TYROSINASE FAMILY MEMBER"/>
    <property type="match status" value="1"/>
</dbReference>
<dbReference type="AlphaFoldDB" id="A0A1X6NN55"/>
<dbReference type="PRINTS" id="PR00092">
    <property type="entry name" value="TYROSINASE"/>
</dbReference>
<gene>
    <name evidence="6" type="ORF">BU14_0957s0001</name>
</gene>
<evidence type="ECO:0000259" key="4">
    <source>
        <dbReference type="PROSITE" id="PS00497"/>
    </source>
</evidence>
<feature type="region of interest" description="Disordered" evidence="3">
    <location>
        <begin position="368"/>
        <end position="387"/>
    </location>
</feature>
<dbReference type="SUPFAM" id="SSF48056">
    <property type="entry name" value="Di-copper centre-containing domain"/>
    <property type="match status" value="1"/>
</dbReference>
<dbReference type="InterPro" id="IPR008922">
    <property type="entry name" value="Di-copper_centre_dom_sf"/>
</dbReference>
<evidence type="ECO:0000313" key="6">
    <source>
        <dbReference type="EMBL" id="OSX70002.1"/>
    </source>
</evidence>
<dbReference type="PROSITE" id="PS00497">
    <property type="entry name" value="TYROSINASE_1"/>
    <property type="match status" value="1"/>
</dbReference>
<protein>
    <recommendedName>
        <fullName evidence="4 5">Tyrosinase copper-binding domain-containing protein</fullName>
    </recommendedName>
</protein>
<feature type="domain" description="Tyrosinase copper-binding" evidence="4">
    <location>
        <begin position="221"/>
        <end position="238"/>
    </location>
</feature>
<reference evidence="6 7" key="1">
    <citation type="submission" date="2017-03" db="EMBL/GenBank/DDBJ databases">
        <title>WGS assembly of Porphyra umbilicalis.</title>
        <authorList>
            <person name="Brawley S.H."/>
            <person name="Blouin N.A."/>
            <person name="Ficko-Blean E."/>
            <person name="Wheeler G.L."/>
            <person name="Lohr M."/>
            <person name="Goodson H.V."/>
            <person name="Jenkins J.W."/>
            <person name="Blaby-Haas C.E."/>
            <person name="Helliwell K.E."/>
            <person name="Chan C."/>
            <person name="Marriage T."/>
            <person name="Bhattacharya D."/>
            <person name="Klein A.S."/>
            <person name="Badis Y."/>
            <person name="Brodie J."/>
            <person name="Cao Y."/>
            <person name="Collen J."/>
            <person name="Dittami S.M."/>
            <person name="Gachon C.M."/>
            <person name="Green B.R."/>
            <person name="Karpowicz S."/>
            <person name="Kim J.W."/>
            <person name="Kudahl U."/>
            <person name="Lin S."/>
            <person name="Michel G."/>
            <person name="Mittag M."/>
            <person name="Olson B.J."/>
            <person name="Pangilinan J."/>
            <person name="Peng Y."/>
            <person name="Qiu H."/>
            <person name="Shu S."/>
            <person name="Singer J.T."/>
            <person name="Smith A.G."/>
            <person name="Sprecher B.N."/>
            <person name="Wagner V."/>
            <person name="Wang W."/>
            <person name="Wang Z.-Y."/>
            <person name="Yan J."/>
            <person name="Yarish C."/>
            <person name="Zoeuner-Riek S."/>
            <person name="Zhuang Y."/>
            <person name="Zou Y."/>
            <person name="Lindquist E.A."/>
            <person name="Grimwood J."/>
            <person name="Barry K."/>
            <person name="Rokhsar D.S."/>
            <person name="Schmutz J."/>
            <person name="Stiller J.W."/>
            <person name="Grossman A.R."/>
            <person name="Prochnik S.E."/>
        </authorList>
    </citation>
    <scope>NUCLEOTIDE SEQUENCE [LARGE SCALE GENOMIC DNA]</scope>
    <source>
        <strain evidence="6">4086291</strain>
    </source>
</reference>
<evidence type="ECO:0000313" key="7">
    <source>
        <dbReference type="Proteomes" id="UP000218209"/>
    </source>
</evidence>
<feature type="compositionally biased region" description="Low complexity" evidence="3">
    <location>
        <begin position="117"/>
        <end position="132"/>
    </location>
</feature>
<feature type="compositionally biased region" description="Basic and acidic residues" evidence="3">
    <location>
        <begin position="87"/>
        <end position="113"/>
    </location>
</feature>
<dbReference type="InterPro" id="IPR002227">
    <property type="entry name" value="Tyrosinase_Cu-bd"/>
</dbReference>
<keyword evidence="2" id="KW-0186">Copper</keyword>
<feature type="compositionally biased region" description="Basic and acidic residues" evidence="3">
    <location>
        <begin position="149"/>
        <end position="165"/>
    </location>
</feature>
<dbReference type="OrthoDB" id="6132182at2759"/>